<sequence>MQLLFSRYWIGLKIRIEIDGENGPLIVKLNSMLYMGLAFSFKFLQ</sequence>
<dbReference type="Proteomes" id="UP000240971">
    <property type="component" value="Unassembled WGS sequence"/>
</dbReference>
<evidence type="ECO:0000313" key="2">
    <source>
        <dbReference type="Proteomes" id="UP000240971"/>
    </source>
</evidence>
<dbReference type="AlphaFoldDB" id="A0A2P8H9K2"/>
<proteinExistence type="predicted"/>
<gene>
    <name evidence="1" type="ORF">CLV51_110122</name>
</gene>
<evidence type="ECO:0000313" key="1">
    <source>
        <dbReference type="EMBL" id="PSL42905.1"/>
    </source>
</evidence>
<organism evidence="1 2">
    <name type="scientific">Chitinophaga niastensis</name>
    <dbReference type="NCBI Taxonomy" id="536980"/>
    <lineage>
        <taxon>Bacteria</taxon>
        <taxon>Pseudomonadati</taxon>
        <taxon>Bacteroidota</taxon>
        <taxon>Chitinophagia</taxon>
        <taxon>Chitinophagales</taxon>
        <taxon>Chitinophagaceae</taxon>
        <taxon>Chitinophaga</taxon>
    </lineage>
</organism>
<comment type="caution">
    <text evidence="1">The sequence shown here is derived from an EMBL/GenBank/DDBJ whole genome shotgun (WGS) entry which is preliminary data.</text>
</comment>
<keyword evidence="2" id="KW-1185">Reference proteome</keyword>
<reference evidence="1 2" key="1">
    <citation type="submission" date="2018-03" db="EMBL/GenBank/DDBJ databases">
        <title>Genomic Encyclopedia of Archaeal and Bacterial Type Strains, Phase II (KMG-II): from individual species to whole genera.</title>
        <authorList>
            <person name="Goeker M."/>
        </authorList>
    </citation>
    <scope>NUCLEOTIDE SEQUENCE [LARGE SCALE GENOMIC DNA]</scope>
    <source>
        <strain evidence="1 2">DSM 24859</strain>
    </source>
</reference>
<accession>A0A2P8H9K2</accession>
<dbReference type="EMBL" id="PYAW01000010">
    <property type="protein sequence ID" value="PSL42905.1"/>
    <property type="molecule type" value="Genomic_DNA"/>
</dbReference>
<name>A0A2P8H9K2_CHINA</name>
<protein>
    <submittedName>
        <fullName evidence="1">Uncharacterized protein</fullName>
    </submittedName>
</protein>